<feature type="chain" id="PRO_5036863138" description="DUF4468 domain-containing protein" evidence="1">
    <location>
        <begin position="23"/>
        <end position="165"/>
    </location>
</feature>
<evidence type="ECO:0000256" key="1">
    <source>
        <dbReference type="SAM" id="SignalP"/>
    </source>
</evidence>
<sequence length="165" mass="19120">MTTLRTLFIILTLNIIVFSASGQVNDENIRQKVLKKGIVDSLFIFGKWTETGQTETHLKYLGQVTTKRGRTFKIVNSIWFWGLSHRATSRILVFNVRNQYVGNYYLTMTYDLPTKLKNGKLIFNNTDTNCDKKKSTIINLKNGIPKQFFRKCKDKYGDICTFNSD</sequence>
<keyword evidence="3" id="KW-1185">Reference proteome</keyword>
<evidence type="ECO:0000313" key="3">
    <source>
        <dbReference type="Proteomes" id="UP000609064"/>
    </source>
</evidence>
<name>A0A917DKZ4_9BACT</name>
<dbReference type="Proteomes" id="UP000609064">
    <property type="component" value="Unassembled WGS sequence"/>
</dbReference>
<protein>
    <recommendedName>
        <fullName evidence="4">DUF4468 domain-containing protein</fullName>
    </recommendedName>
</protein>
<dbReference type="AlphaFoldDB" id="A0A917DKZ4"/>
<proteinExistence type="predicted"/>
<organism evidence="2 3">
    <name type="scientific">Emticicia aquatilis</name>
    <dbReference type="NCBI Taxonomy" id="1537369"/>
    <lineage>
        <taxon>Bacteria</taxon>
        <taxon>Pseudomonadati</taxon>
        <taxon>Bacteroidota</taxon>
        <taxon>Cytophagia</taxon>
        <taxon>Cytophagales</taxon>
        <taxon>Leadbetterellaceae</taxon>
        <taxon>Emticicia</taxon>
    </lineage>
</organism>
<reference evidence="2" key="1">
    <citation type="journal article" date="2014" name="Int. J. Syst. Evol. Microbiol.">
        <title>Complete genome sequence of Corynebacterium casei LMG S-19264T (=DSM 44701T), isolated from a smear-ripened cheese.</title>
        <authorList>
            <consortium name="US DOE Joint Genome Institute (JGI-PGF)"/>
            <person name="Walter F."/>
            <person name="Albersmeier A."/>
            <person name="Kalinowski J."/>
            <person name="Ruckert C."/>
        </authorList>
    </citation>
    <scope>NUCLEOTIDE SEQUENCE</scope>
    <source>
        <strain evidence="2">CGMCC 1.15958</strain>
    </source>
</reference>
<dbReference type="EMBL" id="BMKK01000001">
    <property type="protein sequence ID" value="GGD44460.1"/>
    <property type="molecule type" value="Genomic_DNA"/>
</dbReference>
<accession>A0A917DKZ4</accession>
<evidence type="ECO:0000313" key="2">
    <source>
        <dbReference type="EMBL" id="GGD44460.1"/>
    </source>
</evidence>
<keyword evidence="1" id="KW-0732">Signal</keyword>
<feature type="signal peptide" evidence="1">
    <location>
        <begin position="1"/>
        <end position="22"/>
    </location>
</feature>
<gene>
    <name evidence="2" type="ORF">GCM10011514_05560</name>
</gene>
<evidence type="ECO:0008006" key="4">
    <source>
        <dbReference type="Google" id="ProtNLM"/>
    </source>
</evidence>
<reference evidence="2" key="2">
    <citation type="submission" date="2020-09" db="EMBL/GenBank/DDBJ databases">
        <authorList>
            <person name="Sun Q."/>
            <person name="Zhou Y."/>
        </authorList>
    </citation>
    <scope>NUCLEOTIDE SEQUENCE</scope>
    <source>
        <strain evidence="2">CGMCC 1.15958</strain>
    </source>
</reference>
<comment type="caution">
    <text evidence="2">The sequence shown here is derived from an EMBL/GenBank/DDBJ whole genome shotgun (WGS) entry which is preliminary data.</text>
</comment>